<gene>
    <name evidence="4" type="primary">LOC112905490</name>
    <name evidence="3" type="synonym">LOC112905489</name>
</gene>
<accession>A0A7F5RD05</accession>
<evidence type="ECO:0000256" key="1">
    <source>
        <dbReference type="SAM" id="MobiDB-lite"/>
    </source>
</evidence>
<dbReference type="GeneID" id="112905490"/>
<keyword evidence="2" id="KW-1185">Reference proteome</keyword>
<feature type="compositionally biased region" description="Polar residues" evidence="1">
    <location>
        <begin position="27"/>
        <end position="37"/>
    </location>
</feature>
<dbReference type="RefSeq" id="XP_025833825.1">
    <property type="nucleotide sequence ID" value="XM_025978040.1"/>
</dbReference>
<dbReference type="RefSeq" id="XP_025833823.1">
    <property type="nucleotide sequence ID" value="XM_025978038.1"/>
</dbReference>
<proteinExistence type="predicted"/>
<evidence type="ECO:0000313" key="4">
    <source>
        <dbReference type="RefSeq" id="XP_025833825.1"/>
    </source>
</evidence>
<feature type="compositionally biased region" description="Polar residues" evidence="1">
    <location>
        <begin position="1"/>
        <end position="18"/>
    </location>
</feature>
<dbReference type="KEGG" id="apln:112905489"/>
<evidence type="ECO:0000313" key="2">
    <source>
        <dbReference type="Proteomes" id="UP000192223"/>
    </source>
</evidence>
<feature type="region of interest" description="Disordered" evidence="1">
    <location>
        <begin position="1"/>
        <end position="37"/>
    </location>
</feature>
<dbReference type="Proteomes" id="UP000192223">
    <property type="component" value="Unplaced"/>
</dbReference>
<name>A0A7F5RD05_AGRPL</name>
<reference evidence="3 4" key="1">
    <citation type="submission" date="2025-04" db="UniProtKB">
        <authorList>
            <consortium name="RefSeq"/>
        </authorList>
    </citation>
    <scope>IDENTIFICATION</scope>
    <source>
        <tissue evidence="3 4">Entire body</tissue>
    </source>
</reference>
<evidence type="ECO:0000313" key="3">
    <source>
        <dbReference type="RefSeq" id="XP_025833823.1"/>
    </source>
</evidence>
<protein>
    <submittedName>
        <fullName evidence="3">Uncharacterized protein LOC112905489 isoform X1</fullName>
    </submittedName>
    <submittedName>
        <fullName evidence="4">Uncharacterized protein LOC112905490 isoform X1</fullName>
    </submittedName>
</protein>
<dbReference type="AlphaFoldDB" id="A0A7F5RD05"/>
<sequence length="295" mass="32360">MIQNKTDSNQNMNCSPNLNKIKEEETSLQSIPDSVPLATSSTTDLRFGYNDAVNPKICPNQPLSPASRYRSLDTLTSNNAPQSELPEPGALSKITTPHRKVRDSITQSSPNIKLAVDLRDDPVQKNSSESKDYEVVKKLLRDSTELINKALDIIEQKDKLPVSPGGKIKKPPSRERNVTIKKFFETTLHRPSSVLPKVKQSYGSSPVLAKKQNRNDQTPSHASLTDISSNKVRLPSTSSIPSPRSPSKKTNSASASKIPGSASGNRPVRKFNSLYGHVKSTIPKPSSIKKDVNNK</sequence>
<feature type="region of interest" description="Disordered" evidence="1">
    <location>
        <begin position="206"/>
        <end position="295"/>
    </location>
</feature>
<dbReference type="KEGG" id="apln:112905490"/>
<feature type="compositionally biased region" description="Polar residues" evidence="1">
    <location>
        <begin position="215"/>
        <end position="231"/>
    </location>
</feature>
<feature type="region of interest" description="Disordered" evidence="1">
    <location>
        <begin position="76"/>
        <end position="108"/>
    </location>
</feature>
<organism evidence="2 4">
    <name type="scientific">Agrilus planipennis</name>
    <name type="common">Emerald ash borer</name>
    <name type="synonym">Agrilus marcopoli</name>
    <dbReference type="NCBI Taxonomy" id="224129"/>
    <lineage>
        <taxon>Eukaryota</taxon>
        <taxon>Metazoa</taxon>
        <taxon>Ecdysozoa</taxon>
        <taxon>Arthropoda</taxon>
        <taxon>Hexapoda</taxon>
        <taxon>Insecta</taxon>
        <taxon>Pterygota</taxon>
        <taxon>Neoptera</taxon>
        <taxon>Endopterygota</taxon>
        <taxon>Coleoptera</taxon>
        <taxon>Polyphaga</taxon>
        <taxon>Elateriformia</taxon>
        <taxon>Buprestoidea</taxon>
        <taxon>Buprestidae</taxon>
        <taxon>Agrilinae</taxon>
        <taxon>Agrilus</taxon>
    </lineage>
</organism>